<keyword evidence="1" id="KW-0472">Membrane</keyword>
<feature type="transmembrane region" description="Helical" evidence="1">
    <location>
        <begin position="12"/>
        <end position="32"/>
    </location>
</feature>
<feature type="transmembrane region" description="Helical" evidence="1">
    <location>
        <begin position="107"/>
        <end position="126"/>
    </location>
</feature>
<protein>
    <submittedName>
        <fullName evidence="2">Uncharacterized protein</fullName>
    </submittedName>
</protein>
<gene>
    <name evidence="2" type="ORF">KCJAJFAP_01511</name>
</gene>
<dbReference type="EMBL" id="CABWIE010000002">
    <property type="protein sequence ID" value="VWL86881.1"/>
    <property type="molecule type" value="Genomic_DNA"/>
</dbReference>
<evidence type="ECO:0000313" key="2">
    <source>
        <dbReference type="EMBL" id="VWL86881.1"/>
    </source>
</evidence>
<reference evidence="2 3" key="1">
    <citation type="submission" date="2019-10" db="EMBL/GenBank/DDBJ databases">
        <authorList>
            <person name="Wolf R A."/>
        </authorList>
    </citation>
    <scope>NUCLEOTIDE SEQUENCE [LARGE SCALE GENOMIC DNA]</scope>
    <source>
        <strain evidence="2">Collinsella_aerofaciens_MC2</strain>
    </source>
</reference>
<organism evidence="2 3">
    <name type="scientific">Collinsella aerofaciens</name>
    <dbReference type="NCBI Taxonomy" id="74426"/>
    <lineage>
        <taxon>Bacteria</taxon>
        <taxon>Bacillati</taxon>
        <taxon>Actinomycetota</taxon>
        <taxon>Coriobacteriia</taxon>
        <taxon>Coriobacteriales</taxon>
        <taxon>Coriobacteriaceae</taxon>
        <taxon>Collinsella</taxon>
    </lineage>
</organism>
<proteinExistence type="predicted"/>
<keyword evidence="1" id="KW-1133">Transmembrane helix</keyword>
<dbReference type="OrthoDB" id="3183702at2"/>
<dbReference type="RefSeq" id="WP_152074284.1">
    <property type="nucleotide sequence ID" value="NZ_CAAKNU010000023.1"/>
</dbReference>
<name>A0A5K1IJA5_9ACTN</name>
<feature type="transmembrane region" description="Helical" evidence="1">
    <location>
        <begin position="44"/>
        <end position="66"/>
    </location>
</feature>
<keyword evidence="3" id="KW-1185">Reference proteome</keyword>
<dbReference type="AlphaFoldDB" id="A0A5K1IJA5"/>
<accession>A0A5K1IJA5</accession>
<evidence type="ECO:0000313" key="3">
    <source>
        <dbReference type="Proteomes" id="UP000361836"/>
    </source>
</evidence>
<dbReference type="Proteomes" id="UP000361836">
    <property type="component" value="Unassembled WGS sequence"/>
</dbReference>
<feature type="transmembrane region" description="Helical" evidence="1">
    <location>
        <begin position="78"/>
        <end position="101"/>
    </location>
</feature>
<keyword evidence="1" id="KW-0812">Transmembrane</keyword>
<evidence type="ECO:0000256" key="1">
    <source>
        <dbReference type="SAM" id="Phobius"/>
    </source>
</evidence>
<sequence>MSFARKTLKILALIYLIRGISDLVIAGVGIATNNLDYSTFGPNAMLAAVVIIAKGLVDLAAGVAGIKGANKPSQVDGAFKLGIVAAAATLAQAVLTLPALGGSALNIGAFVIVVYDLFFVQQAHAVKVENKDRL</sequence>